<proteinExistence type="predicted"/>
<dbReference type="AlphaFoldDB" id="A0A3L8S2K0"/>
<evidence type="ECO:0000313" key="3">
    <source>
        <dbReference type="Proteomes" id="UP000276834"/>
    </source>
</evidence>
<dbReference type="EMBL" id="QUSF01000089">
    <property type="protein sequence ID" value="RLV93773.1"/>
    <property type="molecule type" value="Genomic_DNA"/>
</dbReference>
<evidence type="ECO:0000256" key="1">
    <source>
        <dbReference type="SAM" id="MobiDB-lite"/>
    </source>
</evidence>
<dbReference type="Proteomes" id="UP000276834">
    <property type="component" value="Unassembled WGS sequence"/>
</dbReference>
<name>A0A3L8S2K0_CHLGU</name>
<feature type="region of interest" description="Disordered" evidence="1">
    <location>
        <begin position="1"/>
        <end position="23"/>
    </location>
</feature>
<evidence type="ECO:0000313" key="2">
    <source>
        <dbReference type="EMBL" id="RLV93773.1"/>
    </source>
</evidence>
<organism evidence="2 3">
    <name type="scientific">Chloebia gouldiae</name>
    <name type="common">Gouldian finch</name>
    <name type="synonym">Erythrura gouldiae</name>
    <dbReference type="NCBI Taxonomy" id="44316"/>
    <lineage>
        <taxon>Eukaryota</taxon>
        <taxon>Metazoa</taxon>
        <taxon>Chordata</taxon>
        <taxon>Craniata</taxon>
        <taxon>Vertebrata</taxon>
        <taxon>Euteleostomi</taxon>
        <taxon>Archelosauria</taxon>
        <taxon>Archosauria</taxon>
        <taxon>Dinosauria</taxon>
        <taxon>Saurischia</taxon>
        <taxon>Theropoda</taxon>
        <taxon>Coelurosauria</taxon>
        <taxon>Aves</taxon>
        <taxon>Neognathae</taxon>
        <taxon>Neoaves</taxon>
        <taxon>Telluraves</taxon>
        <taxon>Australaves</taxon>
        <taxon>Passeriformes</taxon>
        <taxon>Passeroidea</taxon>
        <taxon>Passeridae</taxon>
        <taxon>Chloebia</taxon>
    </lineage>
</organism>
<accession>A0A3L8S2K0</accession>
<sequence length="81" mass="8607">MIPQGASWSTGPLQAGEHRRNSPWAPREVAAVLPREVAAVLPREPVAGLLPPARWLRASRCANELAGSNNCMRSTFGCSAG</sequence>
<gene>
    <name evidence="2" type="ORF">DV515_00013377</name>
</gene>
<protein>
    <submittedName>
        <fullName evidence="2">Uncharacterized protein</fullName>
    </submittedName>
</protein>
<comment type="caution">
    <text evidence="2">The sequence shown here is derived from an EMBL/GenBank/DDBJ whole genome shotgun (WGS) entry which is preliminary data.</text>
</comment>
<reference evidence="2 3" key="1">
    <citation type="journal article" date="2018" name="Proc. R. Soc. B">
        <title>A non-coding region near Follistatin controls head colour polymorphism in the Gouldian finch.</title>
        <authorList>
            <person name="Toomey M.B."/>
            <person name="Marques C.I."/>
            <person name="Andrade P."/>
            <person name="Araujo P.M."/>
            <person name="Sabatino S."/>
            <person name="Gazda M.A."/>
            <person name="Afonso S."/>
            <person name="Lopes R.J."/>
            <person name="Corbo J.C."/>
            <person name="Carneiro M."/>
        </authorList>
    </citation>
    <scope>NUCLEOTIDE SEQUENCE [LARGE SCALE GENOMIC DNA]</scope>
    <source>
        <strain evidence="2">Red01</strain>
        <tissue evidence="2">Muscle</tissue>
    </source>
</reference>
<feature type="compositionally biased region" description="Polar residues" evidence="1">
    <location>
        <begin position="1"/>
        <end position="12"/>
    </location>
</feature>
<keyword evidence="3" id="KW-1185">Reference proteome</keyword>